<gene>
    <name evidence="1" type="ORF">MMA15_08275</name>
</gene>
<accession>A0ABS9SVW3</accession>
<keyword evidence="2" id="KW-1185">Reference proteome</keyword>
<reference evidence="1" key="2">
    <citation type="journal article" date="2023" name="Int. J. Syst. Evol. Microbiol.">
        <title>Streptomyces marispadix sp. nov., isolated from marine beach sediment of the Northern Coast of Portugal.</title>
        <authorList>
            <person name="dos Santos J.D.N."/>
            <person name="Vitorino I.R."/>
            <person name="Kallscheuer N."/>
            <person name="Srivastava A."/>
            <person name="Krautwurst S."/>
            <person name="Marz M."/>
            <person name="Jogler C."/>
            <person name="Lobo Da Cunha A."/>
            <person name="Catita J."/>
            <person name="Goncalves H."/>
            <person name="Gonzalez I."/>
            <person name="Reyes F."/>
            <person name="Lage O.M."/>
        </authorList>
    </citation>
    <scope>NUCLEOTIDE SEQUENCE</scope>
    <source>
        <strain evidence="1">M600PL45_2</strain>
    </source>
</reference>
<name>A0ABS9SVW3_9ACTN</name>
<proteinExistence type="predicted"/>
<sequence length="83" mass="9463">MDDEVLAEEEGLERLYDEAESIVPQYADQVREAFSSALSPSEFEDEAEEFISYEAWSLREQTLLVGAKQDDTDVPVEVVFSIR</sequence>
<evidence type="ECO:0000313" key="2">
    <source>
        <dbReference type="Proteomes" id="UP001166784"/>
    </source>
</evidence>
<reference evidence="1" key="1">
    <citation type="submission" date="2022-03" db="EMBL/GenBank/DDBJ databases">
        <authorList>
            <person name="Santos J.D.N."/>
            <person name="Kallscheuer N."/>
            <person name="Jogler C."/>
            <person name="Lage O.M."/>
        </authorList>
    </citation>
    <scope>NUCLEOTIDE SEQUENCE</scope>
    <source>
        <strain evidence="1">M600PL45_2</strain>
    </source>
</reference>
<comment type="caution">
    <text evidence="1">The sequence shown here is derived from an EMBL/GenBank/DDBJ whole genome shotgun (WGS) entry which is preliminary data.</text>
</comment>
<evidence type="ECO:0000313" key="1">
    <source>
        <dbReference type="EMBL" id="MCH6160409.1"/>
    </source>
</evidence>
<organism evidence="1 2">
    <name type="scientific">Streptomyces marispadix</name>
    <dbReference type="NCBI Taxonomy" id="2922868"/>
    <lineage>
        <taxon>Bacteria</taxon>
        <taxon>Bacillati</taxon>
        <taxon>Actinomycetota</taxon>
        <taxon>Actinomycetes</taxon>
        <taxon>Kitasatosporales</taxon>
        <taxon>Streptomycetaceae</taxon>
        <taxon>Streptomyces</taxon>
    </lineage>
</organism>
<dbReference type="EMBL" id="JAKWJU010000002">
    <property type="protein sequence ID" value="MCH6160409.1"/>
    <property type="molecule type" value="Genomic_DNA"/>
</dbReference>
<dbReference type="Proteomes" id="UP001166784">
    <property type="component" value="Unassembled WGS sequence"/>
</dbReference>
<dbReference type="RefSeq" id="WP_241058487.1">
    <property type="nucleotide sequence ID" value="NZ_JAKWJU010000002.1"/>
</dbReference>
<protein>
    <submittedName>
        <fullName evidence="1">Uncharacterized protein</fullName>
    </submittedName>
</protein>